<feature type="region of interest" description="Disordered" evidence="1">
    <location>
        <begin position="1"/>
        <end position="129"/>
    </location>
</feature>
<name>A0A834DCW7_9CHIR</name>
<evidence type="ECO:0000256" key="1">
    <source>
        <dbReference type="SAM" id="MobiDB-lite"/>
    </source>
</evidence>
<sequence>MLRKLRLEFKQRAQSEWRGQGAPRKNPTPGLPCGPRSRTSLLLDPVIIPSPSGGGLSSLHRVSRRAQPAEGHQRGCQRVLGAPAGGGSAGFSQGVGGRQGWELGGEGGPSQSAREPPRRSTPDNGASVDHCEDLTSVSLISGRGWTLNRLQRGLLFKNIFPHHRLRPHTLFCLHPPPPLFSPVTALWSVSPSSFSLFLFLFCSIPAPTQRPPPQLSARSLSVSLKMLD</sequence>
<dbReference type="EMBL" id="JABVXQ010000014">
    <property type="protein sequence ID" value="KAF6078325.1"/>
    <property type="molecule type" value="Genomic_DNA"/>
</dbReference>
<reference evidence="2 3" key="1">
    <citation type="journal article" date="2020" name="Nature">
        <title>Six reference-quality genomes reveal evolution of bat adaptations.</title>
        <authorList>
            <person name="Jebb D."/>
            <person name="Huang Z."/>
            <person name="Pippel M."/>
            <person name="Hughes G.M."/>
            <person name="Lavrichenko K."/>
            <person name="Devanna P."/>
            <person name="Winkler S."/>
            <person name="Jermiin L.S."/>
            <person name="Skirmuntt E.C."/>
            <person name="Katzourakis A."/>
            <person name="Burkitt-Gray L."/>
            <person name="Ray D.A."/>
            <person name="Sullivan K.A.M."/>
            <person name="Roscito J.G."/>
            <person name="Kirilenko B.M."/>
            <person name="Davalos L.M."/>
            <person name="Corthals A.P."/>
            <person name="Power M.L."/>
            <person name="Jones G."/>
            <person name="Ransome R.D."/>
            <person name="Dechmann D.K.N."/>
            <person name="Locatelli A.G."/>
            <person name="Puechmaille S.J."/>
            <person name="Fedrigo O."/>
            <person name="Jarvis E.D."/>
            <person name="Hiller M."/>
            <person name="Vernes S.C."/>
            <person name="Myers E.W."/>
            <person name="Teeling E.C."/>
        </authorList>
    </citation>
    <scope>NUCLEOTIDE SEQUENCE [LARGE SCALE GENOMIC DNA]</scope>
    <source>
        <strain evidence="2">Bat1K_MPI-CBG_1</strain>
    </source>
</reference>
<comment type="caution">
    <text evidence="2">The sequence shown here is derived from an EMBL/GenBank/DDBJ whole genome shotgun (WGS) entry which is preliminary data.</text>
</comment>
<feature type="compositionally biased region" description="Gly residues" evidence="1">
    <location>
        <begin position="83"/>
        <end position="108"/>
    </location>
</feature>
<dbReference type="Proteomes" id="UP000664940">
    <property type="component" value="Unassembled WGS sequence"/>
</dbReference>
<gene>
    <name evidence="2" type="ORF">HJG60_009175</name>
</gene>
<dbReference type="AlphaFoldDB" id="A0A834DCW7"/>
<feature type="compositionally biased region" description="Basic and acidic residues" evidence="1">
    <location>
        <begin position="1"/>
        <end position="15"/>
    </location>
</feature>
<evidence type="ECO:0000313" key="3">
    <source>
        <dbReference type="Proteomes" id="UP000664940"/>
    </source>
</evidence>
<evidence type="ECO:0000313" key="2">
    <source>
        <dbReference type="EMBL" id="KAF6078325.1"/>
    </source>
</evidence>
<proteinExistence type="predicted"/>
<protein>
    <submittedName>
        <fullName evidence="2">Uncharacterized protein</fullName>
    </submittedName>
</protein>
<accession>A0A834DCW7</accession>
<organism evidence="2 3">
    <name type="scientific">Phyllostomus discolor</name>
    <name type="common">pale spear-nosed bat</name>
    <dbReference type="NCBI Taxonomy" id="89673"/>
    <lineage>
        <taxon>Eukaryota</taxon>
        <taxon>Metazoa</taxon>
        <taxon>Chordata</taxon>
        <taxon>Craniata</taxon>
        <taxon>Vertebrata</taxon>
        <taxon>Euteleostomi</taxon>
        <taxon>Mammalia</taxon>
        <taxon>Eutheria</taxon>
        <taxon>Laurasiatheria</taxon>
        <taxon>Chiroptera</taxon>
        <taxon>Yangochiroptera</taxon>
        <taxon>Phyllostomidae</taxon>
        <taxon>Phyllostominae</taxon>
        <taxon>Phyllostomus</taxon>
    </lineage>
</organism>